<proteinExistence type="predicted"/>
<dbReference type="InterPro" id="IPR046457">
    <property type="entry name" value="PMI_typeI_cat"/>
</dbReference>
<protein>
    <submittedName>
        <fullName evidence="2">Mannose-6-phosphate isomerase, class I</fullName>
    </submittedName>
</protein>
<dbReference type="InterPro" id="IPR014710">
    <property type="entry name" value="RmlC-like_jellyroll"/>
</dbReference>
<dbReference type="AlphaFoldDB" id="A0A829FJL3"/>
<comment type="caution">
    <text evidence="2">The sequence shown here is derived from an EMBL/GenBank/DDBJ whole genome shotgun (WGS) entry which is preliminary data.</text>
</comment>
<evidence type="ECO:0000259" key="1">
    <source>
        <dbReference type="Pfam" id="PF20511"/>
    </source>
</evidence>
<accession>A0A829FJL3</accession>
<dbReference type="CDD" id="cd07010">
    <property type="entry name" value="cupin_PMI_type_I_N_bac"/>
    <property type="match status" value="1"/>
</dbReference>
<dbReference type="GO" id="GO:0004476">
    <property type="term" value="F:mannose-6-phosphate isomerase activity"/>
    <property type="evidence" value="ECO:0007669"/>
    <property type="project" value="InterPro"/>
</dbReference>
<dbReference type="GO" id="GO:0008270">
    <property type="term" value="F:zinc ion binding"/>
    <property type="evidence" value="ECO:0007669"/>
    <property type="project" value="InterPro"/>
</dbReference>
<feature type="domain" description="Phosphomannose isomerase type I catalytic" evidence="1">
    <location>
        <begin position="6"/>
        <end position="111"/>
    </location>
</feature>
<name>A0A829FJL3_ENTFC</name>
<evidence type="ECO:0000313" key="2">
    <source>
        <dbReference type="EMBL" id="EOM25349.1"/>
    </source>
</evidence>
<dbReference type="Proteomes" id="UP000013897">
    <property type="component" value="Unassembled WGS sequence"/>
</dbReference>
<sequence length="182" mass="20502">MEAMLLQPCGKDYLWGGTNLKHLYNKSIDMTPLAKTWECSVHSDGPSKVKNGCNAGETLRDVLCAHPEFLGEKYRNYGELPILAKFIDAKQDLSIQVHPDDEYARIHENQNGKTEMWYVLHAEEGASLVCGFAYDVNPQILREAIETDTLTKHLQKVSVHAGGCVFNISRDNTCNRFRSNNS</sequence>
<dbReference type="SUPFAM" id="SSF51182">
    <property type="entry name" value="RmlC-like cupins"/>
    <property type="match status" value="1"/>
</dbReference>
<reference evidence="2 3" key="1">
    <citation type="submission" date="2013-02" db="EMBL/GenBank/DDBJ databases">
        <title>The Genome Sequence of Enterococcus faecium HM1072.</title>
        <authorList>
            <consortium name="The Broad Institute Genome Sequencing Platform"/>
            <consortium name="The Broad Institute Genome Sequencing Center for Infectious Disease"/>
            <person name="Earl A.M."/>
            <person name="Gilmore M.S."/>
            <person name="Lebreton F."/>
            <person name="Courvalin P."/>
            <person name="Walker B."/>
            <person name="Young S.K."/>
            <person name="Zeng Q."/>
            <person name="Gargeya S."/>
            <person name="Fitzgerald M."/>
            <person name="Haas B."/>
            <person name="Abouelleil A."/>
            <person name="Alvarado L."/>
            <person name="Arachchi H.M."/>
            <person name="Berlin A.M."/>
            <person name="Chapman S.B."/>
            <person name="Dewar J."/>
            <person name="Goldberg J."/>
            <person name="Griggs A."/>
            <person name="Gujja S."/>
            <person name="Hansen M."/>
            <person name="Howarth C."/>
            <person name="Imamovic A."/>
            <person name="Larimer J."/>
            <person name="McCowan C."/>
            <person name="Murphy C."/>
            <person name="Neiman D."/>
            <person name="Pearson M."/>
            <person name="Priest M."/>
            <person name="Roberts A."/>
            <person name="Saif S."/>
            <person name="Shea T."/>
            <person name="Sisk P."/>
            <person name="Sykes S."/>
            <person name="Wortman J."/>
            <person name="Nusbaum C."/>
            <person name="Birren B."/>
        </authorList>
    </citation>
    <scope>NUCLEOTIDE SEQUENCE [LARGE SCALE GENOMIC DNA]</scope>
    <source>
        <strain evidence="2 3">HM1072</strain>
    </source>
</reference>
<dbReference type="RefSeq" id="WP_002299482.1">
    <property type="nucleotide sequence ID" value="NZ_KB949526.1"/>
</dbReference>
<dbReference type="Pfam" id="PF20511">
    <property type="entry name" value="PMI_typeI_cat"/>
    <property type="match status" value="1"/>
</dbReference>
<organism evidence="2 3">
    <name type="scientific">Enterococcus faecium EnGen0192</name>
    <dbReference type="NCBI Taxonomy" id="1157487"/>
    <lineage>
        <taxon>Bacteria</taxon>
        <taxon>Bacillati</taxon>
        <taxon>Bacillota</taxon>
        <taxon>Bacilli</taxon>
        <taxon>Lactobacillales</taxon>
        <taxon>Enterococcaceae</taxon>
        <taxon>Enterococcus</taxon>
    </lineage>
</organism>
<dbReference type="Gene3D" id="2.60.120.10">
    <property type="entry name" value="Jelly Rolls"/>
    <property type="match status" value="1"/>
</dbReference>
<dbReference type="InterPro" id="IPR011051">
    <property type="entry name" value="RmlC_Cupin_sf"/>
</dbReference>
<evidence type="ECO:0000313" key="3">
    <source>
        <dbReference type="Proteomes" id="UP000013897"/>
    </source>
</evidence>
<dbReference type="EMBL" id="AITY01000024">
    <property type="protein sequence ID" value="EOM25349.1"/>
    <property type="molecule type" value="Genomic_DNA"/>
</dbReference>
<gene>
    <name evidence="2" type="ORF">SSM_01234</name>
</gene>
<keyword evidence="2" id="KW-0413">Isomerase</keyword>